<feature type="transmembrane region" description="Helical" evidence="1">
    <location>
        <begin position="18"/>
        <end position="39"/>
    </location>
</feature>
<comment type="caution">
    <text evidence="2">The sequence shown here is derived from an EMBL/GenBank/DDBJ whole genome shotgun (WGS) entry which is preliminary data.</text>
</comment>
<sequence>MFRQAQVVTTTQNPVVRFAFVLVEFLLENLWLVLHWAVVAHPRRGGRDLSEEFTFKIFSDWIRHALEEELERSWEIEMNGVGVPEAHAPAVG</sequence>
<evidence type="ECO:0000313" key="2">
    <source>
        <dbReference type="EMBL" id="ELZ21467.1"/>
    </source>
</evidence>
<proteinExistence type="predicted"/>
<keyword evidence="3" id="KW-1185">Reference proteome</keyword>
<keyword evidence="1" id="KW-0812">Transmembrane</keyword>
<keyword evidence="1" id="KW-0472">Membrane</keyword>
<dbReference type="eggNOG" id="arCOG03902">
    <property type="taxonomic scope" value="Archaea"/>
</dbReference>
<dbReference type="PATRIC" id="fig|1230457.4.peg.1661"/>
<evidence type="ECO:0000256" key="1">
    <source>
        <dbReference type="SAM" id="Phobius"/>
    </source>
</evidence>
<reference evidence="2 3" key="1">
    <citation type="journal article" date="2014" name="PLoS Genet.">
        <title>Phylogenetically driven sequencing of extremely halophilic archaea reveals strategies for static and dynamic osmo-response.</title>
        <authorList>
            <person name="Becker E.A."/>
            <person name="Seitzer P.M."/>
            <person name="Tritt A."/>
            <person name="Larsen D."/>
            <person name="Krusor M."/>
            <person name="Yao A.I."/>
            <person name="Wu D."/>
            <person name="Madern D."/>
            <person name="Eisen J.A."/>
            <person name="Darling A.E."/>
            <person name="Facciotti M.T."/>
        </authorList>
    </citation>
    <scope>NUCLEOTIDE SEQUENCE [LARGE SCALE GENOMIC DNA]</scope>
    <source>
        <strain evidence="2 3">JCM 13563</strain>
    </source>
</reference>
<name>M0CGI3_9EURY</name>
<accession>M0CGI3</accession>
<dbReference type="EMBL" id="AOIT01000033">
    <property type="protein sequence ID" value="ELZ21467.1"/>
    <property type="molecule type" value="Genomic_DNA"/>
</dbReference>
<evidence type="ECO:0000313" key="3">
    <source>
        <dbReference type="Proteomes" id="UP000011615"/>
    </source>
</evidence>
<dbReference type="Proteomes" id="UP000011615">
    <property type="component" value="Unassembled WGS sequence"/>
</dbReference>
<gene>
    <name evidence="2" type="ORF">C476_08273</name>
</gene>
<dbReference type="AlphaFoldDB" id="M0CGI3"/>
<organism evidence="2 3">
    <name type="scientific">Natrinema limicola JCM 13563</name>
    <dbReference type="NCBI Taxonomy" id="1230457"/>
    <lineage>
        <taxon>Archaea</taxon>
        <taxon>Methanobacteriati</taxon>
        <taxon>Methanobacteriota</taxon>
        <taxon>Stenosarchaea group</taxon>
        <taxon>Halobacteria</taxon>
        <taxon>Halobacteriales</taxon>
        <taxon>Natrialbaceae</taxon>
        <taxon>Natrinema</taxon>
    </lineage>
</organism>
<protein>
    <submittedName>
        <fullName evidence="2">Transposase IS4 family protein</fullName>
    </submittedName>
</protein>
<keyword evidence="1" id="KW-1133">Transmembrane helix</keyword>